<evidence type="ECO:0000256" key="3">
    <source>
        <dbReference type="ARBA" id="ARBA00022777"/>
    </source>
</evidence>
<dbReference type="GO" id="GO:0004674">
    <property type="term" value="F:protein serine/threonine kinase activity"/>
    <property type="evidence" value="ECO:0007669"/>
    <property type="project" value="TreeGrafter"/>
</dbReference>
<accession>A0A3D8K7K0</accession>
<dbReference type="OrthoDB" id="9805913at2"/>
<sequence>MKKLTVMYVGWGERFPLAQLADDGRNLLFQYTPDALARGLDLSPYHLGLTREAFGDFPEHQQRLPGLVSDALPDGWGMLVMDRLFRKNGIDVATISPLDRLAFIGEDAMGALAFEPPSGPHLENRDINLLQIANSVRSVLSGDSEDMLRDLALMGGSPHGARPKIRVNLDWAAGVASMTEDGPGVPWLVKFPGQNEASEVCAIEYVYADMARRAGILMPATHFFALADDLTAFGIERFDRVDGMRVPVHTVSGLAHADFRHPSLDYLSVLRLTRLLTADEREVLEMYRRCVFNVVFHNRDDHSKNLSFLMRRDGSWHVAPGYDLTFNEGPGGYHQMDVCGEAMRIERPHLLDLASKAGIKKDDAAAIIDQVCEAAGYFPESARNLPINISTYTHICAKIAHSRRVAGASK</sequence>
<keyword evidence="2" id="KW-0808">Transferase</keyword>
<evidence type="ECO:0000259" key="4">
    <source>
        <dbReference type="Pfam" id="PF07804"/>
    </source>
</evidence>
<dbReference type="Pfam" id="PF13657">
    <property type="entry name" value="Couple_hipA"/>
    <property type="match status" value="1"/>
</dbReference>
<dbReference type="GO" id="GO:0005829">
    <property type="term" value="C:cytosol"/>
    <property type="evidence" value="ECO:0007669"/>
    <property type="project" value="TreeGrafter"/>
</dbReference>
<dbReference type="AlphaFoldDB" id="A0A3D8K7K0"/>
<dbReference type="RefSeq" id="WP_115531831.1">
    <property type="nucleotide sequence ID" value="NZ_QRGA01000001.1"/>
</dbReference>
<feature type="domain" description="HipA N-terminal subdomain 1" evidence="5">
    <location>
        <begin position="16"/>
        <end position="114"/>
    </location>
</feature>
<dbReference type="InterPro" id="IPR012893">
    <property type="entry name" value="HipA-like_C"/>
</dbReference>
<dbReference type="Proteomes" id="UP000256838">
    <property type="component" value="Unassembled WGS sequence"/>
</dbReference>
<dbReference type="EMBL" id="QRGA01000001">
    <property type="protein sequence ID" value="RDV00562.1"/>
    <property type="molecule type" value="Genomic_DNA"/>
</dbReference>
<evidence type="ECO:0000313" key="7">
    <source>
        <dbReference type="Proteomes" id="UP000256838"/>
    </source>
</evidence>
<dbReference type="PANTHER" id="PTHR37419:SF8">
    <property type="entry name" value="TOXIN YJJJ"/>
    <property type="match status" value="1"/>
</dbReference>
<feature type="domain" description="HipA-like C-terminal" evidence="4">
    <location>
        <begin position="157"/>
        <end position="375"/>
    </location>
</feature>
<protein>
    <submittedName>
        <fullName evidence="6">Type II toxin-antitoxin system HipA family toxin</fullName>
    </submittedName>
</protein>
<reference evidence="6 7" key="1">
    <citation type="submission" date="2018-08" db="EMBL/GenBank/DDBJ databases">
        <title>Paraburkholderia sp. DHOM06 isolated from forest soil.</title>
        <authorList>
            <person name="Gao Z.-H."/>
            <person name="Qiu L.-H."/>
        </authorList>
    </citation>
    <scope>NUCLEOTIDE SEQUENCE [LARGE SCALE GENOMIC DNA]</scope>
    <source>
        <strain evidence="6 7">DHOM06</strain>
    </source>
</reference>
<gene>
    <name evidence="6" type="ORF">DWV00_01955</name>
</gene>
<dbReference type="InterPro" id="IPR017508">
    <property type="entry name" value="HipA_N1"/>
</dbReference>
<comment type="caution">
    <text evidence="6">The sequence shown here is derived from an EMBL/GenBank/DDBJ whole genome shotgun (WGS) entry which is preliminary data.</text>
</comment>
<evidence type="ECO:0000256" key="2">
    <source>
        <dbReference type="ARBA" id="ARBA00022679"/>
    </source>
</evidence>
<dbReference type="InterPro" id="IPR052028">
    <property type="entry name" value="HipA_Ser/Thr_kinase"/>
</dbReference>
<keyword evidence="7" id="KW-1185">Reference proteome</keyword>
<evidence type="ECO:0000313" key="6">
    <source>
        <dbReference type="EMBL" id="RDV00562.1"/>
    </source>
</evidence>
<organism evidence="6 7">
    <name type="scientific">Trinickia dinghuensis</name>
    <dbReference type="NCBI Taxonomy" id="2291023"/>
    <lineage>
        <taxon>Bacteria</taxon>
        <taxon>Pseudomonadati</taxon>
        <taxon>Pseudomonadota</taxon>
        <taxon>Betaproteobacteria</taxon>
        <taxon>Burkholderiales</taxon>
        <taxon>Burkholderiaceae</taxon>
        <taxon>Trinickia</taxon>
    </lineage>
</organism>
<name>A0A3D8K7K0_9BURK</name>
<comment type="similarity">
    <text evidence="1">Belongs to the HipA Ser/Thr kinase family.</text>
</comment>
<dbReference type="Pfam" id="PF07804">
    <property type="entry name" value="HipA_C"/>
    <property type="match status" value="1"/>
</dbReference>
<evidence type="ECO:0000256" key="1">
    <source>
        <dbReference type="ARBA" id="ARBA00010164"/>
    </source>
</evidence>
<keyword evidence="3" id="KW-0418">Kinase</keyword>
<evidence type="ECO:0000259" key="5">
    <source>
        <dbReference type="Pfam" id="PF13657"/>
    </source>
</evidence>
<proteinExistence type="inferred from homology"/>
<dbReference type="PANTHER" id="PTHR37419">
    <property type="entry name" value="SERINE/THREONINE-PROTEIN KINASE TOXIN HIPA"/>
    <property type="match status" value="1"/>
</dbReference>